<dbReference type="Proteomes" id="UP000285112">
    <property type="component" value="Unassembled WGS sequence"/>
</dbReference>
<dbReference type="InterPro" id="IPR052042">
    <property type="entry name" value="Tail_sheath_structural"/>
</dbReference>
<evidence type="ECO:0000259" key="4">
    <source>
        <dbReference type="Pfam" id="PF17482"/>
    </source>
</evidence>
<evidence type="ECO:0000256" key="1">
    <source>
        <dbReference type="ARBA" id="ARBA00008005"/>
    </source>
</evidence>
<evidence type="ECO:0000259" key="3">
    <source>
        <dbReference type="Pfam" id="PF04984"/>
    </source>
</evidence>
<dbReference type="PANTHER" id="PTHR35861">
    <property type="match status" value="1"/>
</dbReference>
<dbReference type="Pfam" id="PF17482">
    <property type="entry name" value="Phage_sheath_1C"/>
    <property type="match status" value="1"/>
</dbReference>
<dbReference type="Pfam" id="PF04984">
    <property type="entry name" value="Phage_sheath_1"/>
    <property type="match status" value="1"/>
</dbReference>
<gene>
    <name evidence="5" type="ORF">D5S19_16165</name>
</gene>
<dbReference type="AlphaFoldDB" id="A0A419I3N2"/>
<name>A0A419I3N2_9PSEU</name>
<dbReference type="PANTHER" id="PTHR35861:SF1">
    <property type="entry name" value="PHAGE TAIL SHEATH PROTEIN"/>
    <property type="match status" value="1"/>
</dbReference>
<dbReference type="InterPro" id="IPR020287">
    <property type="entry name" value="Tail_sheath_C"/>
</dbReference>
<sequence>MPITPTYPGVYIDELPSAVRTIVGVPTSVAAFVGTAPRGAVDEPVHITSWEDFTAEFGGLDSGTALAYAVFQFYANGGSEAEIVRVVAKNHSTTLDDAETADTTPARNYAAAAVIALTGGVTLHAASPGSWPNDRNLRVRVDYDTAPDPAGKLYNLTVRDMKSGITEQYLNVSTDTTSARALKHVLASSSLLSSTVVEGDGSRPAAHDTVTDGSDPFPDDPQGKNLYSVVTTPGADGDAPNNLDYLGDEETKTGLYALLKADIFTMLCLPGAPGLIGGADNILGNAMKFCVDRRAMLIVDPDPNWKKPADVTRAVRSTSPAFVLNDPNAKNAALYFPRVVLPDPNKDNSPQEFPPCGALAGIWARTDVQRGVWKAPAGTEAGLSGVTALTVPLTDKQNGVLNPLGVNCLRGLPVVGNVVWGARTQRGADALADQWKYLPVRRLALYLEESLYRGTQWVVFEPNDEPLWSSIRLNVGAFLNTLFRQGAFQGRTPKEAYLVKCDATNNPQNDIDRGIVNILVGFAPLKPAEFVLIHIQQLAGQIQV</sequence>
<dbReference type="RefSeq" id="WP_120024176.1">
    <property type="nucleotide sequence ID" value="NZ_QZFV01000084.1"/>
</dbReference>
<dbReference type="EMBL" id="QZFV01000084">
    <property type="protein sequence ID" value="RJQ84797.1"/>
    <property type="molecule type" value="Genomic_DNA"/>
</dbReference>
<keyword evidence="6" id="KW-1185">Reference proteome</keyword>
<accession>A0A419I3N2</accession>
<evidence type="ECO:0000313" key="5">
    <source>
        <dbReference type="EMBL" id="RJQ84797.1"/>
    </source>
</evidence>
<reference evidence="5 6" key="1">
    <citation type="submission" date="2018-09" db="EMBL/GenBank/DDBJ databases">
        <title>YIM PH 21725 draft genome.</title>
        <authorList>
            <person name="Miao C."/>
        </authorList>
    </citation>
    <scope>NUCLEOTIDE SEQUENCE [LARGE SCALE GENOMIC DNA]</scope>
    <source>
        <strain evidence="6">YIM PH21725</strain>
    </source>
</reference>
<feature type="domain" description="Tail sheath protein subtilisin-like" evidence="3">
    <location>
        <begin position="338"/>
        <end position="424"/>
    </location>
</feature>
<feature type="domain" description="Tail sheath protein C-terminal" evidence="4">
    <location>
        <begin position="433"/>
        <end position="536"/>
    </location>
</feature>
<feature type="region of interest" description="Disordered" evidence="2">
    <location>
        <begin position="197"/>
        <end position="222"/>
    </location>
</feature>
<evidence type="ECO:0000256" key="2">
    <source>
        <dbReference type="SAM" id="MobiDB-lite"/>
    </source>
</evidence>
<dbReference type="OrthoDB" id="9767864at2"/>
<evidence type="ECO:0000313" key="6">
    <source>
        <dbReference type="Proteomes" id="UP000285112"/>
    </source>
</evidence>
<dbReference type="Gene3D" id="3.40.50.11780">
    <property type="match status" value="2"/>
</dbReference>
<proteinExistence type="inferred from homology"/>
<dbReference type="InterPro" id="IPR035089">
    <property type="entry name" value="Phage_sheath_subtilisin"/>
</dbReference>
<organism evidence="5 6">
    <name type="scientific">Amycolatopsis panacis</name>
    <dbReference type="NCBI Taxonomy" id="2340917"/>
    <lineage>
        <taxon>Bacteria</taxon>
        <taxon>Bacillati</taxon>
        <taxon>Actinomycetota</taxon>
        <taxon>Actinomycetes</taxon>
        <taxon>Pseudonocardiales</taxon>
        <taxon>Pseudonocardiaceae</taxon>
        <taxon>Amycolatopsis</taxon>
    </lineage>
</organism>
<comment type="caution">
    <text evidence="5">The sequence shown here is derived from an EMBL/GenBank/DDBJ whole genome shotgun (WGS) entry which is preliminary data.</text>
</comment>
<protein>
    <submittedName>
        <fullName evidence="5">Phage tail sheath family protein</fullName>
    </submittedName>
</protein>
<comment type="similarity">
    <text evidence="1">Belongs to the myoviridae tail sheath protein family.</text>
</comment>